<evidence type="ECO:0000256" key="2">
    <source>
        <dbReference type="ARBA" id="ARBA00022670"/>
    </source>
</evidence>
<feature type="domain" description="Peptidase S8/S53" evidence="9">
    <location>
        <begin position="158"/>
        <end position="383"/>
    </location>
</feature>
<evidence type="ECO:0000256" key="5">
    <source>
        <dbReference type="ARBA" id="ARBA00022825"/>
    </source>
</evidence>
<feature type="active site" description="Charge relay system" evidence="6">
    <location>
        <position position="353"/>
    </location>
</feature>
<evidence type="ECO:0000256" key="3">
    <source>
        <dbReference type="ARBA" id="ARBA00022729"/>
    </source>
</evidence>
<protein>
    <submittedName>
        <fullName evidence="11">Alkaline proteinase</fullName>
    </submittedName>
</protein>
<dbReference type="GO" id="GO:0005576">
    <property type="term" value="C:extracellular region"/>
    <property type="evidence" value="ECO:0007669"/>
    <property type="project" value="UniProtKB-ARBA"/>
</dbReference>
<feature type="active site" description="Charge relay system" evidence="6">
    <location>
        <position position="197"/>
    </location>
</feature>
<dbReference type="PROSITE" id="PS00136">
    <property type="entry name" value="SUBTILASE_ASP"/>
    <property type="match status" value="1"/>
</dbReference>
<organism evidence="11 12">
    <name type="scientific">Trichoderma harzianum</name>
    <name type="common">Hypocrea lixii</name>
    <dbReference type="NCBI Taxonomy" id="5544"/>
    <lineage>
        <taxon>Eukaryota</taxon>
        <taxon>Fungi</taxon>
        <taxon>Dikarya</taxon>
        <taxon>Ascomycota</taxon>
        <taxon>Pezizomycotina</taxon>
        <taxon>Sordariomycetes</taxon>
        <taxon>Hypocreomycetidae</taxon>
        <taxon>Hypocreales</taxon>
        <taxon>Hypocreaceae</taxon>
        <taxon>Trichoderma</taxon>
    </lineage>
</organism>
<dbReference type="InterPro" id="IPR015500">
    <property type="entry name" value="Peptidase_S8_subtilisin-rel"/>
</dbReference>
<evidence type="ECO:0000256" key="6">
    <source>
        <dbReference type="PROSITE-ProRule" id="PRU01240"/>
    </source>
</evidence>
<dbReference type="OrthoDB" id="206201at2759"/>
<dbReference type="Gene3D" id="3.40.50.200">
    <property type="entry name" value="Peptidase S8/S53 domain"/>
    <property type="match status" value="1"/>
</dbReference>
<feature type="chain" id="PRO_5002529690" evidence="8">
    <location>
        <begin position="21"/>
        <end position="408"/>
    </location>
</feature>
<evidence type="ECO:0000256" key="4">
    <source>
        <dbReference type="ARBA" id="ARBA00022801"/>
    </source>
</evidence>
<dbReference type="PANTHER" id="PTHR43806">
    <property type="entry name" value="PEPTIDASE S8"/>
    <property type="match status" value="1"/>
</dbReference>
<keyword evidence="5 6" id="KW-0720">Serine protease</keyword>
<evidence type="ECO:0000259" key="9">
    <source>
        <dbReference type="Pfam" id="PF00082"/>
    </source>
</evidence>
<dbReference type="InterPro" id="IPR022398">
    <property type="entry name" value="Peptidase_S8_His-AS"/>
</dbReference>
<evidence type="ECO:0000313" key="11">
    <source>
        <dbReference type="EMBL" id="KKP01451.1"/>
    </source>
</evidence>
<dbReference type="EMBL" id="JOKZ01000195">
    <property type="protein sequence ID" value="KKP01451.1"/>
    <property type="molecule type" value="Genomic_DNA"/>
</dbReference>
<dbReference type="OMA" id="WSANDIR"/>
<evidence type="ECO:0000256" key="1">
    <source>
        <dbReference type="ARBA" id="ARBA00011073"/>
    </source>
</evidence>
<dbReference type="InterPro" id="IPR050131">
    <property type="entry name" value="Peptidase_S8_subtilisin-like"/>
</dbReference>
<dbReference type="InterPro" id="IPR010259">
    <property type="entry name" value="S8pro/Inhibitor_I9"/>
</dbReference>
<proteinExistence type="inferred from homology"/>
<dbReference type="GO" id="GO:0004252">
    <property type="term" value="F:serine-type endopeptidase activity"/>
    <property type="evidence" value="ECO:0007669"/>
    <property type="project" value="UniProtKB-UniRule"/>
</dbReference>
<dbReference type="SUPFAM" id="SSF54897">
    <property type="entry name" value="Protease propeptides/inhibitors"/>
    <property type="match status" value="1"/>
</dbReference>
<dbReference type="AlphaFoldDB" id="A0A0F9X8B4"/>
<comment type="similarity">
    <text evidence="1 6 7">Belongs to the peptidase S8 family.</text>
</comment>
<dbReference type="GO" id="GO:0006508">
    <property type="term" value="P:proteolysis"/>
    <property type="evidence" value="ECO:0007669"/>
    <property type="project" value="UniProtKB-KW"/>
</dbReference>
<evidence type="ECO:0000256" key="7">
    <source>
        <dbReference type="RuleBase" id="RU003355"/>
    </source>
</evidence>
<dbReference type="InterPro" id="IPR000209">
    <property type="entry name" value="Peptidase_S8/S53_dom"/>
</dbReference>
<dbReference type="InterPro" id="IPR023828">
    <property type="entry name" value="Peptidase_S8_Ser-AS"/>
</dbReference>
<comment type="caution">
    <text evidence="11">The sequence shown here is derived from an EMBL/GenBank/DDBJ whole genome shotgun (WGS) entry which is preliminary data.</text>
</comment>
<dbReference type="SUPFAM" id="SSF52743">
    <property type="entry name" value="Subtilisin-like"/>
    <property type="match status" value="1"/>
</dbReference>
<name>A0A0F9X8B4_TRIHA</name>
<keyword evidence="2 6" id="KW-0645">Protease</keyword>
<dbReference type="InterPro" id="IPR036852">
    <property type="entry name" value="Peptidase_S8/S53_dom_sf"/>
</dbReference>
<dbReference type="PROSITE" id="PS00137">
    <property type="entry name" value="SUBTILASE_HIS"/>
    <property type="match status" value="1"/>
</dbReference>
<dbReference type="Pfam" id="PF00082">
    <property type="entry name" value="Peptidase_S8"/>
    <property type="match status" value="1"/>
</dbReference>
<dbReference type="PANTHER" id="PTHR43806:SF58">
    <property type="entry name" value="ALKALINE PROTEASE 1-RELATED"/>
    <property type="match status" value="1"/>
</dbReference>
<dbReference type="FunFam" id="3.40.50.200:FF:000007">
    <property type="entry name" value="Subtilisin-like serine protease"/>
    <property type="match status" value="1"/>
</dbReference>
<dbReference type="PRINTS" id="PR00723">
    <property type="entry name" value="SUBTILISIN"/>
</dbReference>
<keyword evidence="4 6" id="KW-0378">Hydrolase</keyword>
<sequence>MAWFKTLALFLFTVTPYVTALPLKTTGQGSVLDVDGLADEDWYIVTLHKNISPSAFAMHLAKINDTYQHNSLNDEQNRPSGVGKTFAIGDYRGYSGVFDKDTIALLWKDADVAEIERDEFCTIQGKLVTQRHAPWGLAALSSKKPGAKSYRYDKSAGNGTFAYVVDSGVFTKHDEFGGRASVRYSVDPSDLSDVEGHGTHVAGIIAGKTFGVAKQAEIIGVKVLPDSVGIISDVLDGFQWAVQDIILKGRQNRSVINLSIASPFSIAFNRAVDAAFEMGILSVVAAGNAGMEARKMSPVSAAEALAVGAINSEWTQTIFSNFGPEVNIQAPGYHIESAYIGTENATNIMSGTSMSAPHVAGLALYLAALENTKNAKELRDRILQLGVEGKAKELTSDTPNLVAHNGAR</sequence>
<evidence type="ECO:0000259" key="10">
    <source>
        <dbReference type="Pfam" id="PF05922"/>
    </source>
</evidence>
<dbReference type="PROSITE" id="PS51892">
    <property type="entry name" value="SUBTILASE"/>
    <property type="match status" value="1"/>
</dbReference>
<dbReference type="Pfam" id="PF05922">
    <property type="entry name" value="Inhibitor_I9"/>
    <property type="match status" value="1"/>
</dbReference>
<accession>A0A0F9X8B4</accession>
<reference evidence="12" key="1">
    <citation type="journal article" date="2015" name="Genome Announc.">
        <title>Draft whole-genome sequence of the biocontrol agent Trichoderma harzianum T6776.</title>
        <authorList>
            <person name="Baroncelli R."/>
            <person name="Piaggeschi G."/>
            <person name="Fiorini L."/>
            <person name="Bertolini E."/>
            <person name="Zapparata A."/>
            <person name="Pe M.E."/>
            <person name="Sarrocco S."/>
            <person name="Vannacci G."/>
        </authorList>
    </citation>
    <scope>NUCLEOTIDE SEQUENCE [LARGE SCALE GENOMIC DNA]</scope>
    <source>
        <strain evidence="12">T6776</strain>
    </source>
</reference>
<dbReference type="Proteomes" id="UP000034112">
    <property type="component" value="Unassembled WGS sequence"/>
</dbReference>
<dbReference type="PROSITE" id="PS00138">
    <property type="entry name" value="SUBTILASE_SER"/>
    <property type="match status" value="1"/>
</dbReference>
<feature type="active site" description="Charge relay system" evidence="6">
    <location>
        <position position="166"/>
    </location>
</feature>
<dbReference type="InterPro" id="IPR034193">
    <property type="entry name" value="PCSK9_ProteinaseK-like"/>
</dbReference>
<dbReference type="CDD" id="cd04077">
    <property type="entry name" value="Peptidases_S8_PCSK9_ProteinaseK_like"/>
    <property type="match status" value="1"/>
</dbReference>
<dbReference type="SMR" id="A0A0F9X8B4"/>
<evidence type="ECO:0000313" key="12">
    <source>
        <dbReference type="Proteomes" id="UP000034112"/>
    </source>
</evidence>
<gene>
    <name evidence="11" type="ORF">THAR02_06447</name>
</gene>
<keyword evidence="3 8" id="KW-0732">Signal</keyword>
<feature type="domain" description="Inhibitor I9" evidence="10">
    <location>
        <begin position="43"/>
        <end position="122"/>
    </location>
</feature>
<dbReference type="InterPro" id="IPR023827">
    <property type="entry name" value="Peptidase_S8_Asp-AS"/>
</dbReference>
<evidence type="ECO:0000256" key="8">
    <source>
        <dbReference type="SAM" id="SignalP"/>
    </source>
</evidence>
<feature type="signal peptide" evidence="8">
    <location>
        <begin position="1"/>
        <end position="20"/>
    </location>
</feature>